<dbReference type="KEGG" id="por:APT59_13925"/>
<sequence length="101" mass="10651">MTTPLSADAASKILVDAFQPLGCVVSSGADGHDLALGVVDAQGKTLYAEEQLGEADYSDPLRLAGYIGTVRSELEGRGQTLDSWQMPFITDPDALPPPVFN</sequence>
<dbReference type="EMBL" id="CP013987">
    <property type="protein sequence ID" value="ALZ85237.1"/>
    <property type="molecule type" value="Genomic_DNA"/>
</dbReference>
<proteinExistence type="predicted"/>
<evidence type="ECO:0008006" key="3">
    <source>
        <dbReference type="Google" id="ProtNLM"/>
    </source>
</evidence>
<evidence type="ECO:0000313" key="2">
    <source>
        <dbReference type="Proteomes" id="UP000064137"/>
    </source>
</evidence>
<dbReference type="RefSeq" id="WP_059315403.1">
    <property type="nucleotide sequence ID" value="NZ_CP013987.1"/>
</dbReference>
<evidence type="ECO:0000313" key="1">
    <source>
        <dbReference type="EMBL" id="ALZ85237.1"/>
    </source>
</evidence>
<reference evidence="1 2" key="1">
    <citation type="submission" date="2016-01" db="EMBL/GenBank/DDBJ databases">
        <title>Annotation of Pseudomonas oryzihabitans USDA-ARS-USMARC-56511.</title>
        <authorList>
            <person name="Harhay G.P."/>
            <person name="Harhay D.M."/>
            <person name="Smith T.P.L."/>
            <person name="Bono J.L."/>
            <person name="Heaton M.P."/>
            <person name="Clawson M.L."/>
            <person name="Chitko-Mckown C.G."/>
            <person name="Capik S.F."/>
            <person name="DeDonder K.D."/>
            <person name="Apley M.D."/>
            <person name="Lubbers B.V."/>
            <person name="White B.J."/>
            <person name="Larson R.L."/>
        </authorList>
    </citation>
    <scope>NUCLEOTIDE SEQUENCE [LARGE SCALE GENOMIC DNA]</scope>
    <source>
        <strain evidence="1 2">USDA-ARS-USMARC-56511</strain>
    </source>
</reference>
<protein>
    <recommendedName>
        <fullName evidence="3">DUF3509 domain-containing protein</fullName>
    </recommendedName>
</protein>
<dbReference type="Proteomes" id="UP000064137">
    <property type="component" value="Chromosome"/>
</dbReference>
<organism evidence="1 2">
    <name type="scientific">Pseudomonas oryzihabitans</name>
    <dbReference type="NCBI Taxonomy" id="47885"/>
    <lineage>
        <taxon>Bacteria</taxon>
        <taxon>Pseudomonadati</taxon>
        <taxon>Pseudomonadota</taxon>
        <taxon>Gammaproteobacteria</taxon>
        <taxon>Pseudomonadales</taxon>
        <taxon>Pseudomonadaceae</taxon>
        <taxon>Pseudomonas</taxon>
    </lineage>
</organism>
<gene>
    <name evidence="1" type="ORF">APT59_13925</name>
</gene>
<dbReference type="OrthoDB" id="6890042at2"/>
<accession>A0A0U4WB66</accession>
<name>A0A0U4WB66_9PSED</name>
<dbReference type="AlphaFoldDB" id="A0A0U4WB66"/>